<evidence type="ECO:0000256" key="5">
    <source>
        <dbReference type="ARBA" id="ARBA00022694"/>
    </source>
</evidence>
<dbReference type="InterPro" id="IPR018022">
    <property type="entry name" value="IPT"/>
</dbReference>
<dbReference type="SUPFAM" id="SSF52540">
    <property type="entry name" value="P-loop containing nucleoside triphosphate hydrolases"/>
    <property type="match status" value="1"/>
</dbReference>
<evidence type="ECO:0000256" key="1">
    <source>
        <dbReference type="ARBA" id="ARBA00001946"/>
    </source>
</evidence>
<evidence type="ECO:0000256" key="6">
    <source>
        <dbReference type="ARBA" id="ARBA00022741"/>
    </source>
</evidence>
<comment type="similarity">
    <text evidence="3 10 13">Belongs to the IPP transferase family.</text>
</comment>
<keyword evidence="15" id="KW-1185">Reference proteome</keyword>
<feature type="site" description="Interaction with substrate tRNA" evidence="10">
    <location>
        <position position="102"/>
    </location>
</feature>
<comment type="subunit">
    <text evidence="10">Monomer.</text>
</comment>
<feature type="site" description="Interaction with substrate tRNA" evidence="10">
    <location>
        <position position="123"/>
    </location>
</feature>
<proteinExistence type="inferred from homology"/>
<keyword evidence="6 10" id="KW-0547">Nucleotide-binding</keyword>
<evidence type="ECO:0000256" key="4">
    <source>
        <dbReference type="ARBA" id="ARBA00022679"/>
    </source>
</evidence>
<sequence>MILAIVGPTASGKTAVSLEVASLLGGSEAVEIISADAFQLYRGMDIGTAKLPVAQRRGITHHQVDVLELSQAASVASFQREARGDLESILGRGKIPLVVGGSGLYVSALVDELDFPGTDPRVRAEVEAEAAEDFPRIVEELRREDPRAYEVMDLKNERRVIRAVEIIRLTGQYTARFPRHTSHYPGVALHALRREREVLDEAIAQRARQMFVGGLLEEVESLLGSGLREAPTAARATGYAQALQVLDGQITLDEAVESTALATRRLARKQMKWFRADPRVIWHDLTDGDVSRVAREIVADCG</sequence>
<keyword evidence="7 10" id="KW-0067">ATP-binding</keyword>
<evidence type="ECO:0000256" key="3">
    <source>
        <dbReference type="ARBA" id="ARBA00005842"/>
    </source>
</evidence>
<comment type="catalytic activity">
    <reaction evidence="9 10 11">
        <text>adenosine(37) in tRNA + dimethylallyl diphosphate = N(6)-dimethylallyladenosine(37) in tRNA + diphosphate</text>
        <dbReference type="Rhea" id="RHEA:26482"/>
        <dbReference type="Rhea" id="RHEA-COMP:10162"/>
        <dbReference type="Rhea" id="RHEA-COMP:10375"/>
        <dbReference type="ChEBI" id="CHEBI:33019"/>
        <dbReference type="ChEBI" id="CHEBI:57623"/>
        <dbReference type="ChEBI" id="CHEBI:74411"/>
        <dbReference type="ChEBI" id="CHEBI:74415"/>
        <dbReference type="EC" id="2.5.1.75"/>
    </reaction>
</comment>
<evidence type="ECO:0000256" key="12">
    <source>
        <dbReference type="RuleBase" id="RU003784"/>
    </source>
</evidence>
<reference evidence="14 15" key="1">
    <citation type="submission" date="2012-09" db="EMBL/GenBank/DDBJ databases">
        <title>The Genome Sequence of Actinobaculum massiliae ACS-171-V-COL2.</title>
        <authorList>
            <consortium name="The Broad Institute Genome Sequencing Platform"/>
            <person name="Earl A."/>
            <person name="Ward D."/>
            <person name="Feldgarden M."/>
            <person name="Gevers D."/>
            <person name="Saerens B."/>
            <person name="Vaneechoutte M."/>
            <person name="Walker B."/>
            <person name="Young S.K."/>
            <person name="Zeng Q."/>
            <person name="Gargeya S."/>
            <person name="Fitzgerald M."/>
            <person name="Haas B."/>
            <person name="Abouelleil A."/>
            <person name="Alvarado L."/>
            <person name="Arachchi H.M."/>
            <person name="Berlin A."/>
            <person name="Chapman S.B."/>
            <person name="Goldberg J."/>
            <person name="Griggs A."/>
            <person name="Gujja S."/>
            <person name="Hansen M."/>
            <person name="Howarth C."/>
            <person name="Imamovic A."/>
            <person name="Larimer J."/>
            <person name="McCowen C."/>
            <person name="Montmayeur A."/>
            <person name="Murphy C."/>
            <person name="Neiman D."/>
            <person name="Pearson M."/>
            <person name="Priest M."/>
            <person name="Roberts A."/>
            <person name="Saif S."/>
            <person name="Shea T."/>
            <person name="Sisk P."/>
            <person name="Sykes S."/>
            <person name="Wortman J."/>
            <person name="Nusbaum C."/>
            <person name="Birren B."/>
        </authorList>
    </citation>
    <scope>NUCLEOTIDE SEQUENCE [LARGE SCALE GENOMIC DNA]</scope>
    <source>
        <strain evidence="15">ACS-171-V-Col2</strain>
    </source>
</reference>
<dbReference type="GO" id="GO:0006400">
    <property type="term" value="P:tRNA modification"/>
    <property type="evidence" value="ECO:0007669"/>
    <property type="project" value="TreeGrafter"/>
</dbReference>
<evidence type="ECO:0000256" key="13">
    <source>
        <dbReference type="RuleBase" id="RU003785"/>
    </source>
</evidence>
<dbReference type="HAMAP" id="MF_00185">
    <property type="entry name" value="IPP_trans"/>
    <property type="match status" value="1"/>
</dbReference>
<evidence type="ECO:0000256" key="8">
    <source>
        <dbReference type="ARBA" id="ARBA00022842"/>
    </source>
</evidence>
<dbReference type="RefSeq" id="WP_007000379.1">
    <property type="nucleotide sequence ID" value="NZ_JH992955.1"/>
</dbReference>
<evidence type="ECO:0000256" key="9">
    <source>
        <dbReference type="ARBA" id="ARBA00049563"/>
    </source>
</evidence>
<comment type="cofactor">
    <cofactor evidence="1 10">
        <name>Mg(2+)</name>
        <dbReference type="ChEBI" id="CHEBI:18420"/>
    </cofactor>
</comment>
<dbReference type="InterPro" id="IPR027417">
    <property type="entry name" value="P-loop_NTPase"/>
</dbReference>
<dbReference type="Pfam" id="PF01715">
    <property type="entry name" value="IPPT"/>
    <property type="match status" value="1"/>
</dbReference>
<dbReference type="NCBIfam" id="TIGR00174">
    <property type="entry name" value="miaA"/>
    <property type="match status" value="1"/>
</dbReference>
<feature type="binding site" evidence="10">
    <location>
        <begin position="9"/>
        <end position="14"/>
    </location>
    <ligand>
        <name>substrate</name>
    </ligand>
</feature>
<dbReference type="InterPro" id="IPR039657">
    <property type="entry name" value="Dimethylallyltransferase"/>
</dbReference>
<dbReference type="GO" id="GO:0052381">
    <property type="term" value="F:tRNA dimethylallyltransferase activity"/>
    <property type="evidence" value="ECO:0007669"/>
    <property type="project" value="UniProtKB-UniRule"/>
</dbReference>
<evidence type="ECO:0000256" key="7">
    <source>
        <dbReference type="ARBA" id="ARBA00022840"/>
    </source>
</evidence>
<dbReference type="Gene3D" id="1.10.20.140">
    <property type="match status" value="1"/>
</dbReference>
<dbReference type="PANTHER" id="PTHR11088">
    <property type="entry name" value="TRNA DIMETHYLALLYLTRANSFERASE"/>
    <property type="match status" value="1"/>
</dbReference>
<evidence type="ECO:0000256" key="11">
    <source>
        <dbReference type="RuleBase" id="RU003783"/>
    </source>
</evidence>
<comment type="caution">
    <text evidence="10">Lacks conserved residue(s) required for the propagation of feature annotation.</text>
</comment>
<dbReference type="STRING" id="202789.GCA_001457435_00234"/>
<protein>
    <recommendedName>
        <fullName evidence="10">tRNA dimethylallyltransferase</fullName>
        <ecNumber evidence="10">2.5.1.75</ecNumber>
    </recommendedName>
    <alternativeName>
        <fullName evidence="10">Dimethylallyl diphosphate:tRNA dimethylallyltransferase</fullName>
        <shortName evidence="10">DMAPP:tRNA dimethylallyltransferase</shortName>
        <shortName evidence="10">DMATase</shortName>
    </alternativeName>
    <alternativeName>
        <fullName evidence="10">Isopentenyl-diphosphate:tRNA isopentenyltransferase</fullName>
        <shortName evidence="10">IPP transferase</shortName>
        <shortName evidence="10">IPPT</shortName>
        <shortName evidence="10">IPTase</shortName>
    </alternativeName>
</protein>
<evidence type="ECO:0000313" key="15">
    <source>
        <dbReference type="Proteomes" id="UP000009888"/>
    </source>
</evidence>
<keyword evidence="4 10" id="KW-0808">Transferase</keyword>
<name>K9EHD5_9ACTO</name>
<comment type="function">
    <text evidence="2 10 12">Catalyzes the transfer of a dimethylallyl group onto the adenine at position 37 in tRNAs that read codons beginning with uridine, leading to the formation of N6-(dimethylallyl)adenosine (i(6)A).</text>
</comment>
<accession>K9EHD5</accession>
<keyword evidence="8 10" id="KW-0460">Magnesium</keyword>
<gene>
    <name evidence="10" type="primary">miaA</name>
    <name evidence="14" type="ORF">HMPREF9233_00161</name>
</gene>
<comment type="caution">
    <text evidence="14">The sequence shown here is derived from an EMBL/GenBank/DDBJ whole genome shotgun (WGS) entry which is preliminary data.</text>
</comment>
<dbReference type="eggNOG" id="COG0324">
    <property type="taxonomic scope" value="Bacteria"/>
</dbReference>
<dbReference type="Proteomes" id="UP000009888">
    <property type="component" value="Unassembled WGS sequence"/>
</dbReference>
<keyword evidence="5 10" id="KW-0819">tRNA processing</keyword>
<organism evidence="14 15">
    <name type="scientific">Actinobaculum massiliense ACS-171-V-Col2</name>
    <dbReference type="NCBI Taxonomy" id="883066"/>
    <lineage>
        <taxon>Bacteria</taxon>
        <taxon>Bacillati</taxon>
        <taxon>Actinomycetota</taxon>
        <taxon>Actinomycetes</taxon>
        <taxon>Actinomycetales</taxon>
        <taxon>Actinomycetaceae</taxon>
        <taxon>Actinobaculum</taxon>
    </lineage>
</organism>
<evidence type="ECO:0000256" key="10">
    <source>
        <dbReference type="HAMAP-Rule" id="MF_00185"/>
    </source>
</evidence>
<dbReference type="AlphaFoldDB" id="K9EHD5"/>
<dbReference type="HOGENOM" id="CLU_032616_0_1_11"/>
<feature type="binding site" evidence="10">
    <location>
        <begin position="7"/>
        <end position="14"/>
    </location>
    <ligand>
        <name>ATP</name>
        <dbReference type="ChEBI" id="CHEBI:30616"/>
    </ligand>
</feature>
<dbReference type="Gene3D" id="3.40.50.300">
    <property type="entry name" value="P-loop containing nucleotide triphosphate hydrolases"/>
    <property type="match status" value="1"/>
</dbReference>
<dbReference type="PANTHER" id="PTHR11088:SF60">
    <property type="entry name" value="TRNA DIMETHYLALLYLTRANSFERASE"/>
    <property type="match status" value="1"/>
</dbReference>
<dbReference type="EC" id="2.5.1.75" evidence="10"/>
<dbReference type="PATRIC" id="fig|883066.3.peg.163"/>
<dbReference type="EMBL" id="AGWL01000001">
    <property type="protein sequence ID" value="EKU96073.1"/>
    <property type="molecule type" value="Genomic_DNA"/>
</dbReference>
<dbReference type="GO" id="GO:0005524">
    <property type="term" value="F:ATP binding"/>
    <property type="evidence" value="ECO:0007669"/>
    <property type="project" value="UniProtKB-UniRule"/>
</dbReference>
<evidence type="ECO:0000313" key="14">
    <source>
        <dbReference type="EMBL" id="EKU96073.1"/>
    </source>
</evidence>
<evidence type="ECO:0000256" key="2">
    <source>
        <dbReference type="ARBA" id="ARBA00003213"/>
    </source>
</evidence>